<accession>A0ABY5DXE0</accession>
<evidence type="ECO:0000313" key="3">
    <source>
        <dbReference type="Proteomes" id="UP001056035"/>
    </source>
</evidence>
<dbReference type="InterPro" id="IPR052336">
    <property type="entry name" value="MlaD_Phospholipid_Transporter"/>
</dbReference>
<dbReference type="InterPro" id="IPR003399">
    <property type="entry name" value="Mce/MlaD"/>
</dbReference>
<dbReference type="RefSeq" id="WP_254572850.1">
    <property type="nucleotide sequence ID" value="NZ_CP098502.1"/>
</dbReference>
<gene>
    <name evidence="2" type="ORF">NBH00_08205</name>
</gene>
<dbReference type="PANTHER" id="PTHR33371:SF4">
    <property type="entry name" value="INTERMEMBRANE PHOSPHOLIPID TRANSPORT SYSTEM BINDING PROTEIN MLAD"/>
    <property type="match status" value="1"/>
</dbReference>
<keyword evidence="3" id="KW-1185">Reference proteome</keyword>
<evidence type="ECO:0000313" key="2">
    <source>
        <dbReference type="EMBL" id="UTI66175.1"/>
    </source>
</evidence>
<organism evidence="2 3">
    <name type="scientific">Paraconexibacter antarcticus</name>
    <dbReference type="NCBI Taxonomy" id="2949664"/>
    <lineage>
        <taxon>Bacteria</taxon>
        <taxon>Bacillati</taxon>
        <taxon>Actinomycetota</taxon>
        <taxon>Thermoleophilia</taxon>
        <taxon>Solirubrobacterales</taxon>
        <taxon>Paraconexibacteraceae</taxon>
        <taxon>Paraconexibacter</taxon>
    </lineage>
</organism>
<evidence type="ECO:0000259" key="1">
    <source>
        <dbReference type="Pfam" id="PF02470"/>
    </source>
</evidence>
<dbReference type="PANTHER" id="PTHR33371">
    <property type="entry name" value="INTERMEMBRANE PHOSPHOLIPID TRANSPORT SYSTEM BINDING PROTEIN MLAD-RELATED"/>
    <property type="match status" value="1"/>
</dbReference>
<reference evidence="2 3" key="1">
    <citation type="submission" date="2022-06" db="EMBL/GenBank/DDBJ databases">
        <title>Paraconexibacter antarcticus.</title>
        <authorList>
            <person name="Kim C.S."/>
        </authorList>
    </citation>
    <scope>NUCLEOTIDE SEQUENCE [LARGE SCALE GENOMIC DNA]</scope>
    <source>
        <strain evidence="2 3">02-257</strain>
    </source>
</reference>
<dbReference type="Proteomes" id="UP001056035">
    <property type="component" value="Chromosome"/>
</dbReference>
<proteinExistence type="predicted"/>
<protein>
    <submittedName>
        <fullName evidence="2">MlaD family protein</fullName>
    </submittedName>
</protein>
<sequence length="423" mass="45832">MPFNRDRIRLELKRARTPLLLLAIAFVLTAVAAVGLFRNLTFQKPWEQTYTVRAAFTDAKGVSPGKNQVRLAGIKIGVVTKAVLRGDQAVLTLSIDKKHGPLYRNAKLRLRPVSPLDDKYVEVENRGTPASGRLTGETVLPASSTASPVDISRVLEVFNVPTRQSMAQLIDELGRGLPDNGHQLRAALAEFTPFFGALQRLTEITADRHVQLKRLVHNTGILGRELARRDEQVSGVISHGNAVLTELAHRDRPLDQTIRALPSTINALQRATGSLEQARNHLDPALRALVPPADDLKPALDALIKLSDSGTPALHALANPVRRLSAVAKILPATARDVTGAVKVLRRETPSLDHSTAKLPPCFVPIENFFANSMSLAKFYDGYRVVARATAGEGLFAIGTSVNEPGWKKLGPCYGKVAAGGTK</sequence>
<dbReference type="EMBL" id="CP098502">
    <property type="protein sequence ID" value="UTI66175.1"/>
    <property type="molecule type" value="Genomic_DNA"/>
</dbReference>
<dbReference type="Pfam" id="PF02470">
    <property type="entry name" value="MlaD"/>
    <property type="match status" value="1"/>
</dbReference>
<name>A0ABY5DXE0_9ACTN</name>
<feature type="domain" description="Mce/MlaD" evidence="1">
    <location>
        <begin position="48"/>
        <end position="124"/>
    </location>
</feature>